<gene>
    <name evidence="1" type="ORF">Patl1_13808</name>
</gene>
<keyword evidence="2" id="KW-1185">Reference proteome</keyword>
<accession>A0ACC1AV41</accession>
<organism evidence="1 2">
    <name type="scientific">Pistacia atlantica</name>
    <dbReference type="NCBI Taxonomy" id="434234"/>
    <lineage>
        <taxon>Eukaryota</taxon>
        <taxon>Viridiplantae</taxon>
        <taxon>Streptophyta</taxon>
        <taxon>Embryophyta</taxon>
        <taxon>Tracheophyta</taxon>
        <taxon>Spermatophyta</taxon>
        <taxon>Magnoliopsida</taxon>
        <taxon>eudicotyledons</taxon>
        <taxon>Gunneridae</taxon>
        <taxon>Pentapetalae</taxon>
        <taxon>rosids</taxon>
        <taxon>malvids</taxon>
        <taxon>Sapindales</taxon>
        <taxon>Anacardiaceae</taxon>
        <taxon>Pistacia</taxon>
    </lineage>
</organism>
<evidence type="ECO:0000313" key="1">
    <source>
        <dbReference type="EMBL" id="KAJ0090541.1"/>
    </source>
</evidence>
<protein>
    <submittedName>
        <fullName evidence="1">Uncharacterized protein</fullName>
    </submittedName>
</protein>
<evidence type="ECO:0000313" key="2">
    <source>
        <dbReference type="Proteomes" id="UP001164250"/>
    </source>
</evidence>
<dbReference type="Proteomes" id="UP001164250">
    <property type="component" value="Chromosome 8"/>
</dbReference>
<reference evidence="2" key="1">
    <citation type="journal article" date="2023" name="G3 (Bethesda)">
        <title>Genome assembly and association tests identify interacting loci associated with vigor, precocity, and sex in interspecific pistachio rootstocks.</title>
        <authorList>
            <person name="Palmer W."/>
            <person name="Jacygrad E."/>
            <person name="Sagayaradj S."/>
            <person name="Cavanaugh K."/>
            <person name="Han R."/>
            <person name="Bertier L."/>
            <person name="Beede B."/>
            <person name="Kafkas S."/>
            <person name="Golino D."/>
            <person name="Preece J."/>
            <person name="Michelmore R."/>
        </authorList>
    </citation>
    <scope>NUCLEOTIDE SEQUENCE [LARGE SCALE GENOMIC DNA]</scope>
</reference>
<proteinExistence type="predicted"/>
<dbReference type="EMBL" id="CM047904">
    <property type="protein sequence ID" value="KAJ0090541.1"/>
    <property type="molecule type" value="Genomic_DNA"/>
</dbReference>
<comment type="caution">
    <text evidence="1">The sequence shown here is derived from an EMBL/GenBank/DDBJ whole genome shotgun (WGS) entry which is preliminary data.</text>
</comment>
<name>A0ACC1AV41_9ROSI</name>
<sequence length="201" mass="22584">MKLLLGNVPTSPRSCFNVTSPEHWPRTCFSSIHHSDMVLVSSHRNLRCSLAMLSWGIQHDNWTTALGVITEGKRYGTSKCKGSICTMHNGASHLFAYGGLQIISLFQWQLYVATCSPAQDDKGSYVGLGPLHSHRTSEFSFLINSLLKFGEVLATTEHSEDIIVAEIDYSLMDLRRENLPLSKQRRGDLYQLVDIQRLNSQ</sequence>